<organism evidence="1 2">
    <name type="scientific">Gossypium arboreum</name>
    <name type="common">Tree cotton</name>
    <name type="synonym">Gossypium nanking</name>
    <dbReference type="NCBI Taxonomy" id="29729"/>
    <lineage>
        <taxon>Eukaryota</taxon>
        <taxon>Viridiplantae</taxon>
        <taxon>Streptophyta</taxon>
        <taxon>Embryophyta</taxon>
        <taxon>Tracheophyta</taxon>
        <taxon>Spermatophyta</taxon>
        <taxon>Magnoliopsida</taxon>
        <taxon>eudicotyledons</taxon>
        <taxon>Gunneridae</taxon>
        <taxon>Pentapetalae</taxon>
        <taxon>rosids</taxon>
        <taxon>malvids</taxon>
        <taxon>Malvales</taxon>
        <taxon>Malvaceae</taxon>
        <taxon>Malvoideae</taxon>
        <taxon>Gossypium</taxon>
    </lineage>
</organism>
<protein>
    <submittedName>
        <fullName evidence="1">Uncharacterized protein</fullName>
    </submittedName>
</protein>
<evidence type="ECO:0000313" key="1">
    <source>
        <dbReference type="EMBL" id="KHG25271.1"/>
    </source>
</evidence>
<keyword evidence="2" id="KW-1185">Reference proteome</keyword>
<gene>
    <name evidence="1" type="ORF">F383_32533</name>
</gene>
<proteinExistence type="predicted"/>
<accession>A0A0B0PPD3</accession>
<dbReference type="AlphaFoldDB" id="A0A0B0PPD3"/>
<sequence>MVNPAFEMDQSASLKQFPTSFSLRVPFPLPLWCIYRLWNA</sequence>
<reference evidence="2" key="1">
    <citation type="submission" date="2014-09" db="EMBL/GenBank/DDBJ databases">
        <authorList>
            <person name="Mudge J."/>
            <person name="Ramaraj T."/>
            <person name="Lindquist I.E."/>
            <person name="Bharti A.K."/>
            <person name="Sundararajan A."/>
            <person name="Cameron C.T."/>
            <person name="Woodward J.E."/>
            <person name="May G.D."/>
            <person name="Brubaker C."/>
            <person name="Broadhvest J."/>
            <person name="Wilkins T.A."/>
        </authorList>
    </citation>
    <scope>NUCLEOTIDE SEQUENCE</scope>
    <source>
        <strain evidence="2">cv. AKA8401</strain>
    </source>
</reference>
<evidence type="ECO:0000313" key="2">
    <source>
        <dbReference type="Proteomes" id="UP000032142"/>
    </source>
</evidence>
<dbReference type="Proteomes" id="UP000032142">
    <property type="component" value="Unassembled WGS sequence"/>
</dbReference>
<dbReference type="EMBL" id="KN431844">
    <property type="protein sequence ID" value="KHG25271.1"/>
    <property type="molecule type" value="Genomic_DNA"/>
</dbReference>
<name>A0A0B0PPD3_GOSAR</name>